<name>A0A8J7R1J1_9HYPH</name>
<accession>A0A8J7R1J1</accession>
<evidence type="ECO:0000313" key="2">
    <source>
        <dbReference type="Proteomes" id="UP000666240"/>
    </source>
</evidence>
<proteinExistence type="predicted"/>
<protein>
    <submittedName>
        <fullName evidence="1">Uncharacterized protein</fullName>
    </submittedName>
</protein>
<keyword evidence="2" id="KW-1185">Reference proteome</keyword>
<dbReference type="RefSeq" id="WP_209336493.1">
    <property type="nucleotide sequence ID" value="NZ_JAGIYY010000007.1"/>
</dbReference>
<sequence>MIQYRNVAISPHERDMILAALRLYQQVHDQTDGDLPDDIVDIATDSESHEAIDLEAIDDLCERINV</sequence>
<dbReference type="Proteomes" id="UP000666240">
    <property type="component" value="Unassembled WGS sequence"/>
</dbReference>
<dbReference type="EMBL" id="JAGIYY010000007">
    <property type="protein sequence ID" value="MBP0440465.1"/>
    <property type="molecule type" value="Genomic_DNA"/>
</dbReference>
<evidence type="ECO:0000313" key="1">
    <source>
        <dbReference type="EMBL" id="MBP0440465.1"/>
    </source>
</evidence>
<comment type="caution">
    <text evidence="1">The sequence shown here is derived from an EMBL/GenBank/DDBJ whole genome shotgun (WGS) entry which is preliminary data.</text>
</comment>
<dbReference type="AlphaFoldDB" id="A0A8J7R1J1"/>
<reference evidence="1" key="1">
    <citation type="submission" date="2021-03" db="EMBL/GenBank/DDBJ databases">
        <title>Genome sequencing and assembly of Tianweitania sediminis.</title>
        <authorList>
            <person name="Chhetri G."/>
        </authorList>
    </citation>
    <scope>NUCLEOTIDE SEQUENCE</scope>
    <source>
        <strain evidence="1">Z8</strain>
    </source>
</reference>
<organism evidence="1 2">
    <name type="scientific">Tianweitania sediminis</name>
    <dbReference type="NCBI Taxonomy" id="1502156"/>
    <lineage>
        <taxon>Bacteria</taxon>
        <taxon>Pseudomonadati</taxon>
        <taxon>Pseudomonadota</taxon>
        <taxon>Alphaproteobacteria</taxon>
        <taxon>Hyphomicrobiales</taxon>
        <taxon>Phyllobacteriaceae</taxon>
        <taxon>Tianweitania</taxon>
    </lineage>
</organism>
<gene>
    <name evidence="1" type="ORF">J5Y06_17580</name>
</gene>